<evidence type="ECO:0000256" key="9">
    <source>
        <dbReference type="ARBA" id="ARBA00022692"/>
    </source>
</evidence>
<keyword evidence="8" id="KW-0808">Transferase</keyword>
<evidence type="ECO:0000256" key="5">
    <source>
        <dbReference type="ARBA" id="ARBA00012513"/>
    </source>
</evidence>
<dbReference type="PROSITE" id="PS00108">
    <property type="entry name" value="PROTEIN_KINASE_ST"/>
    <property type="match status" value="1"/>
</dbReference>
<evidence type="ECO:0000256" key="21">
    <source>
        <dbReference type="PROSITE-ProRule" id="PRU10141"/>
    </source>
</evidence>
<keyword evidence="16 22" id="KW-0472">Membrane</keyword>
<evidence type="ECO:0000259" key="23">
    <source>
        <dbReference type="PROSITE" id="PS50011"/>
    </source>
</evidence>
<evidence type="ECO:0000256" key="8">
    <source>
        <dbReference type="ARBA" id="ARBA00022679"/>
    </source>
</evidence>
<keyword evidence="25" id="KW-1185">Reference proteome</keyword>
<dbReference type="Pfam" id="PF00139">
    <property type="entry name" value="Lectin_legB"/>
    <property type="match status" value="3"/>
</dbReference>
<evidence type="ECO:0000256" key="11">
    <source>
        <dbReference type="ARBA" id="ARBA00022734"/>
    </source>
</evidence>
<accession>A0ABC9DH07</accession>
<keyword evidence="9 22" id="KW-0812">Transmembrane</keyword>
<evidence type="ECO:0000256" key="18">
    <source>
        <dbReference type="ARBA" id="ARBA00023180"/>
    </source>
</evidence>
<dbReference type="Gene3D" id="1.10.510.10">
    <property type="entry name" value="Transferase(Phosphotransferase) domain 1"/>
    <property type="match status" value="1"/>
</dbReference>
<evidence type="ECO:0000256" key="19">
    <source>
        <dbReference type="ARBA" id="ARBA00048659"/>
    </source>
</evidence>
<keyword evidence="11" id="KW-0430">Lectin</keyword>
<dbReference type="PROSITE" id="PS50011">
    <property type="entry name" value="PROTEIN_KINASE_DOM"/>
    <property type="match status" value="1"/>
</dbReference>
<dbReference type="PANTHER" id="PTHR27007">
    <property type="match status" value="1"/>
</dbReference>
<name>A0ABC9DH07_9POAL</name>
<dbReference type="InterPro" id="IPR017441">
    <property type="entry name" value="Protein_kinase_ATP_BS"/>
</dbReference>
<dbReference type="SUPFAM" id="SSF49899">
    <property type="entry name" value="Concanavalin A-like lectins/glucanases"/>
    <property type="match status" value="2"/>
</dbReference>
<evidence type="ECO:0000256" key="1">
    <source>
        <dbReference type="ARBA" id="ARBA00004236"/>
    </source>
</evidence>
<dbReference type="FunFam" id="3.30.200.20:FF:000112">
    <property type="entry name" value="Lectin-domain containing receptor kinase A4.3"/>
    <property type="match status" value="1"/>
</dbReference>
<dbReference type="FunFam" id="2.60.120.200:FF:000051">
    <property type="entry name" value="L-type lectin-domain containing receptor kinase V.9"/>
    <property type="match status" value="1"/>
</dbReference>
<evidence type="ECO:0000313" key="25">
    <source>
        <dbReference type="Proteomes" id="UP001497457"/>
    </source>
</evidence>
<dbReference type="GO" id="GO:0005524">
    <property type="term" value="F:ATP binding"/>
    <property type="evidence" value="ECO:0007669"/>
    <property type="project" value="UniProtKB-UniRule"/>
</dbReference>
<organism evidence="24 25">
    <name type="scientific">Urochloa decumbens</name>
    <dbReference type="NCBI Taxonomy" id="240449"/>
    <lineage>
        <taxon>Eukaryota</taxon>
        <taxon>Viridiplantae</taxon>
        <taxon>Streptophyta</taxon>
        <taxon>Embryophyta</taxon>
        <taxon>Tracheophyta</taxon>
        <taxon>Spermatophyta</taxon>
        <taxon>Magnoliopsida</taxon>
        <taxon>Liliopsida</taxon>
        <taxon>Poales</taxon>
        <taxon>Poaceae</taxon>
        <taxon>PACMAD clade</taxon>
        <taxon>Panicoideae</taxon>
        <taxon>Panicodae</taxon>
        <taxon>Paniceae</taxon>
        <taxon>Melinidinae</taxon>
        <taxon>Urochloa</taxon>
    </lineage>
</organism>
<dbReference type="InterPro" id="IPR011009">
    <property type="entry name" value="Kinase-like_dom_sf"/>
</dbReference>
<keyword evidence="10" id="KW-0732">Signal</keyword>
<evidence type="ECO:0000256" key="14">
    <source>
        <dbReference type="ARBA" id="ARBA00022840"/>
    </source>
</evidence>
<comment type="subcellular location">
    <subcellularLocation>
        <location evidence="1">Cell membrane</location>
    </subcellularLocation>
    <subcellularLocation>
        <location evidence="2">Membrane</location>
        <topology evidence="2">Single-pass type I membrane protein</topology>
    </subcellularLocation>
</comment>
<keyword evidence="12 21" id="KW-0547">Nucleotide-binding</keyword>
<evidence type="ECO:0000256" key="6">
    <source>
        <dbReference type="ARBA" id="ARBA00022475"/>
    </source>
</evidence>
<evidence type="ECO:0000256" key="10">
    <source>
        <dbReference type="ARBA" id="ARBA00022729"/>
    </source>
</evidence>
<dbReference type="Gene3D" id="2.60.120.200">
    <property type="match status" value="3"/>
</dbReference>
<proteinExistence type="inferred from homology"/>
<dbReference type="InterPro" id="IPR001220">
    <property type="entry name" value="Legume_lectin_dom"/>
</dbReference>
<feature type="transmembrane region" description="Helical" evidence="22">
    <location>
        <begin position="637"/>
        <end position="659"/>
    </location>
</feature>
<protein>
    <recommendedName>
        <fullName evidence="5">non-specific serine/threonine protein kinase</fullName>
        <ecNumber evidence="5">2.7.11.1</ecNumber>
    </recommendedName>
</protein>
<dbReference type="GO" id="GO:1901001">
    <property type="term" value="P:negative regulation of response to salt stress"/>
    <property type="evidence" value="ECO:0007669"/>
    <property type="project" value="UniProtKB-ARBA"/>
</dbReference>
<reference evidence="24" key="1">
    <citation type="submission" date="2024-10" db="EMBL/GenBank/DDBJ databases">
        <authorList>
            <person name="Ryan C."/>
        </authorList>
    </citation>
    <scope>NUCLEOTIDE SEQUENCE [LARGE SCALE GENOMIC DNA]</scope>
</reference>
<gene>
    <name evidence="24" type="ORF">URODEC1_LOCUS84909</name>
</gene>
<evidence type="ECO:0000256" key="3">
    <source>
        <dbReference type="ARBA" id="ARBA00008536"/>
    </source>
</evidence>
<evidence type="ECO:0000256" key="13">
    <source>
        <dbReference type="ARBA" id="ARBA00022777"/>
    </source>
</evidence>
<keyword evidence="14 21" id="KW-0067">ATP-binding</keyword>
<dbReference type="GO" id="GO:0004674">
    <property type="term" value="F:protein serine/threonine kinase activity"/>
    <property type="evidence" value="ECO:0007669"/>
    <property type="project" value="UniProtKB-KW"/>
</dbReference>
<keyword evidence="17" id="KW-0675">Receptor</keyword>
<evidence type="ECO:0000256" key="22">
    <source>
        <dbReference type="SAM" id="Phobius"/>
    </source>
</evidence>
<dbReference type="EMBL" id="OZ075143">
    <property type="protein sequence ID" value="CAL5038201.1"/>
    <property type="molecule type" value="Genomic_DNA"/>
</dbReference>
<comment type="catalytic activity">
    <reaction evidence="19">
        <text>L-threonyl-[protein] + ATP = O-phospho-L-threonyl-[protein] + ADP + H(+)</text>
        <dbReference type="Rhea" id="RHEA:46608"/>
        <dbReference type="Rhea" id="RHEA-COMP:11060"/>
        <dbReference type="Rhea" id="RHEA-COMP:11605"/>
        <dbReference type="ChEBI" id="CHEBI:15378"/>
        <dbReference type="ChEBI" id="CHEBI:30013"/>
        <dbReference type="ChEBI" id="CHEBI:30616"/>
        <dbReference type="ChEBI" id="CHEBI:61977"/>
        <dbReference type="ChEBI" id="CHEBI:456216"/>
        <dbReference type="EC" id="2.7.11.1"/>
    </reaction>
    <physiologicalReaction direction="left-to-right" evidence="19">
        <dbReference type="Rhea" id="RHEA:46609"/>
    </physiologicalReaction>
</comment>
<dbReference type="CDD" id="cd06899">
    <property type="entry name" value="lectin_legume_LecRK_Arcelin_ConA"/>
    <property type="match status" value="2"/>
</dbReference>
<keyword evidence="13" id="KW-0418">Kinase</keyword>
<keyword evidence="18" id="KW-0325">Glycoprotein</keyword>
<evidence type="ECO:0000256" key="4">
    <source>
        <dbReference type="ARBA" id="ARBA00010217"/>
    </source>
</evidence>
<keyword evidence="7" id="KW-0723">Serine/threonine-protein kinase</keyword>
<dbReference type="InterPro" id="IPR008271">
    <property type="entry name" value="Ser/Thr_kinase_AS"/>
</dbReference>
<dbReference type="InterPro" id="IPR000719">
    <property type="entry name" value="Prot_kinase_dom"/>
</dbReference>
<dbReference type="GO" id="GO:0005886">
    <property type="term" value="C:plasma membrane"/>
    <property type="evidence" value="ECO:0007669"/>
    <property type="project" value="UniProtKB-SubCell"/>
</dbReference>
<dbReference type="Pfam" id="PF00069">
    <property type="entry name" value="Pkinase"/>
    <property type="match status" value="1"/>
</dbReference>
<dbReference type="InterPro" id="IPR050528">
    <property type="entry name" value="L-type_Lectin-RKs"/>
</dbReference>
<evidence type="ECO:0000313" key="24">
    <source>
        <dbReference type="EMBL" id="CAL5038201.1"/>
    </source>
</evidence>
<keyword evidence="6" id="KW-1003">Cell membrane</keyword>
<dbReference type="EC" id="2.7.11.1" evidence="5"/>
<evidence type="ECO:0000256" key="2">
    <source>
        <dbReference type="ARBA" id="ARBA00004479"/>
    </source>
</evidence>
<keyword evidence="15 22" id="KW-1133">Transmembrane helix</keyword>
<dbReference type="FunFam" id="1.10.510.10:FF:000517">
    <property type="entry name" value="Putative receptor kinase Lecrk"/>
    <property type="match status" value="1"/>
</dbReference>
<feature type="domain" description="Protein kinase" evidence="23">
    <location>
        <begin position="692"/>
        <end position="972"/>
    </location>
</feature>
<dbReference type="CDD" id="cd14066">
    <property type="entry name" value="STKc_IRAK"/>
    <property type="match status" value="1"/>
</dbReference>
<comment type="catalytic activity">
    <reaction evidence="20">
        <text>L-seryl-[protein] + ATP = O-phospho-L-seryl-[protein] + ADP + H(+)</text>
        <dbReference type="Rhea" id="RHEA:17989"/>
        <dbReference type="Rhea" id="RHEA-COMP:9863"/>
        <dbReference type="Rhea" id="RHEA-COMP:11604"/>
        <dbReference type="ChEBI" id="CHEBI:15378"/>
        <dbReference type="ChEBI" id="CHEBI:29999"/>
        <dbReference type="ChEBI" id="CHEBI:30616"/>
        <dbReference type="ChEBI" id="CHEBI:83421"/>
        <dbReference type="ChEBI" id="CHEBI:456216"/>
        <dbReference type="EC" id="2.7.11.1"/>
    </reaction>
    <physiologicalReaction direction="left-to-right" evidence="20">
        <dbReference type="Rhea" id="RHEA:17990"/>
    </physiologicalReaction>
</comment>
<dbReference type="InterPro" id="IPR013320">
    <property type="entry name" value="ConA-like_dom_sf"/>
</dbReference>
<dbReference type="GO" id="GO:0030246">
    <property type="term" value="F:carbohydrate binding"/>
    <property type="evidence" value="ECO:0007669"/>
    <property type="project" value="UniProtKB-KW"/>
</dbReference>
<comment type="similarity">
    <text evidence="4">In the C-terminal section; belongs to the protein kinase superfamily. Ser/Thr protein kinase family.</text>
</comment>
<evidence type="ECO:0000256" key="7">
    <source>
        <dbReference type="ARBA" id="ARBA00022527"/>
    </source>
</evidence>
<dbReference type="Proteomes" id="UP001497457">
    <property type="component" value="Chromosome 33rd"/>
</dbReference>
<dbReference type="AlphaFoldDB" id="A0ABC9DH07"/>
<feature type="binding site" evidence="21">
    <location>
        <position position="721"/>
    </location>
    <ligand>
        <name>ATP</name>
        <dbReference type="ChEBI" id="CHEBI:30616"/>
    </ligand>
</feature>
<evidence type="ECO:0000256" key="17">
    <source>
        <dbReference type="ARBA" id="ARBA00023170"/>
    </source>
</evidence>
<dbReference type="PROSITE" id="PS00107">
    <property type="entry name" value="PROTEIN_KINASE_ATP"/>
    <property type="match status" value="1"/>
</dbReference>
<feature type="transmembrane region" description="Helical" evidence="22">
    <location>
        <begin position="297"/>
        <end position="318"/>
    </location>
</feature>
<evidence type="ECO:0000256" key="20">
    <source>
        <dbReference type="ARBA" id="ARBA00048977"/>
    </source>
</evidence>
<dbReference type="SMART" id="SM00220">
    <property type="entry name" value="S_TKc"/>
    <property type="match status" value="1"/>
</dbReference>
<evidence type="ECO:0000256" key="12">
    <source>
        <dbReference type="ARBA" id="ARBA00022741"/>
    </source>
</evidence>
<dbReference type="SUPFAM" id="SSF56112">
    <property type="entry name" value="Protein kinase-like (PK-like)"/>
    <property type="match status" value="1"/>
</dbReference>
<dbReference type="Gene3D" id="3.30.200.20">
    <property type="entry name" value="Phosphorylase Kinase, domain 1"/>
    <property type="match status" value="1"/>
</dbReference>
<comment type="similarity">
    <text evidence="3">In the N-terminal section; belongs to the leguminous lectin family.</text>
</comment>
<evidence type="ECO:0000256" key="16">
    <source>
        <dbReference type="ARBA" id="ARBA00023136"/>
    </source>
</evidence>
<sequence length="1013" mass="111811">MTSTSIKLILPISFQIVGFILEFCTGSGHEQFVYTGFTSSNLTLDGAARITPSGLIELINDTSRIKGHAFYPSPLRFRQSPNGTVQSFSLSFVFGLLSSFSEISGHGFAFFIAPSTDFTDAYPIQFLGLLNSTNSGISSNHIFAIELDTIQNAEFGDIDNNHVGIDINSLSSLKSSTAGFYNNNNGTFTNLTLHGGGPIQTWVEYDGNTTQINVTLAPLGMEKPARPLLSLIFDLSTVITEQAYTGFSSSTGLSTGHHHCVLGWSFGMNSRAPTIDSTKLPKLPYLGPRAPSKLLEIILPIASALLVLLTGTAVVLLVRRHFRYKEATENFTDHRAERLHKHNNHLPVSMKALIPASRGILRIAAMSGMVQLFFLLHLFFSIALNLVSSIATTGEDQFVYSGFSRSNLDLDGAATITPDGVLELTNRSATIKGHAFYPTPWRFRKSHGEVVQSFSIAFVFGAQNSQYLGLLNKTSDGKKSNHIFAVELDSSQNTEFKDIDDNHIGININSLTSFGSKSAAFYDDKIGMFKNLSLVTRKEMQVWVDYNGESTQINVTLAPLKVAKPSKPLLSATYNLSTVLEDPSYIGFSASSGPINSLYCVLGFSFGINQPAPLIDVSILPKLPRVGPKPRSKVLEIILPVATATFILVVGTTIVLLVWRRIKYAEIHEDWEAEFGPHRFLYKDLFHATDGFKNKNLLGLGGFGKVYKGVLPVSKLEVAVKRVSRESKQGIKEFIAEIVSIGRLRHRNLVQLLGYCRRKGELLLVYEYMSNGSLDKYLHCVEDKPTLVWTQRFQIIKDVATGLFYLHERWEKVVIHRDIKASNVLLDSEMNGRLGDFGLARLYDHGMDPQTTHVVGTMGYLAPELARTGKATTQTDVYAFGIFILEATCGQRPINTHADDSSLILIDWVVEHWHKRSLTYTLDSRLHGNYNAEEVSLVLNLGLLCAHPLCNARPSMREVIQYLNGEMPLPELVPTNVSYSALGLMQNEGFDEYTSLPSTVGSIGMTSILSNGR</sequence>
<evidence type="ECO:0000256" key="15">
    <source>
        <dbReference type="ARBA" id="ARBA00022989"/>
    </source>
</evidence>